<dbReference type="Proteomes" id="UP000445000">
    <property type="component" value="Unassembled WGS sequence"/>
</dbReference>
<sequence>MHPAEAELVNVARRFAAVGAQVAQTFEQGQRQLRLDLLLSQERLCTAEGAQTSLAALEQLRHLVAAHKQAFSKFVTESSAQFAAVLAQLPPELQPEKQAAITASLNRQLQAQAEFYRAREQWMEAAEAICRLIDSRRASCTFSDGGIDFAADEDLLRFQELLLKIEAAHQSEVAGLQQRMFRLTSSLTLLG</sequence>
<evidence type="ECO:0000313" key="1">
    <source>
        <dbReference type="EMBL" id="GFE81610.1"/>
    </source>
</evidence>
<reference evidence="2" key="1">
    <citation type="submission" date="2020-01" db="EMBL/GenBank/DDBJ databases">
        <title>'Steroidobacter agaridevorans' sp. nov., agar-degrading bacteria isolated from rhizosphere soils.</title>
        <authorList>
            <person name="Ikenaga M."/>
            <person name="Kataoka M."/>
            <person name="Murouchi A."/>
            <person name="Katsuragi S."/>
            <person name="Sakai M."/>
        </authorList>
    </citation>
    <scope>NUCLEOTIDE SEQUENCE [LARGE SCALE GENOMIC DNA]</scope>
    <source>
        <strain evidence="2">YU21-B</strain>
    </source>
</reference>
<accession>A0A829YEF8</accession>
<dbReference type="EMBL" id="BLJN01000003">
    <property type="protein sequence ID" value="GFE81610.1"/>
    <property type="molecule type" value="Genomic_DNA"/>
</dbReference>
<proteinExistence type="predicted"/>
<protein>
    <submittedName>
        <fullName evidence="1">Uncharacterized protein</fullName>
    </submittedName>
</protein>
<dbReference type="AlphaFoldDB" id="A0A829YEF8"/>
<gene>
    <name evidence="1" type="ORF">GCM10011487_36100</name>
</gene>
<keyword evidence="2" id="KW-1185">Reference proteome</keyword>
<evidence type="ECO:0000313" key="2">
    <source>
        <dbReference type="Proteomes" id="UP000445000"/>
    </source>
</evidence>
<name>A0A829YEF8_9GAMM</name>
<comment type="caution">
    <text evidence="1">The sequence shown here is derived from an EMBL/GenBank/DDBJ whole genome shotgun (WGS) entry which is preliminary data.</text>
</comment>
<organism evidence="1 2">
    <name type="scientific">Steroidobacter agaridevorans</name>
    <dbReference type="NCBI Taxonomy" id="2695856"/>
    <lineage>
        <taxon>Bacteria</taxon>
        <taxon>Pseudomonadati</taxon>
        <taxon>Pseudomonadota</taxon>
        <taxon>Gammaproteobacteria</taxon>
        <taxon>Steroidobacterales</taxon>
        <taxon>Steroidobacteraceae</taxon>
        <taxon>Steroidobacter</taxon>
    </lineage>
</organism>